<comment type="catalytic activity">
    <reaction evidence="7 8">
        <text>2 reduced [adrenodoxin] + NADP(+) + H(+) = 2 oxidized [adrenodoxin] + NADPH</text>
        <dbReference type="Rhea" id="RHEA:42312"/>
        <dbReference type="Rhea" id="RHEA-COMP:9998"/>
        <dbReference type="Rhea" id="RHEA-COMP:9999"/>
        <dbReference type="ChEBI" id="CHEBI:15378"/>
        <dbReference type="ChEBI" id="CHEBI:33737"/>
        <dbReference type="ChEBI" id="CHEBI:33738"/>
        <dbReference type="ChEBI" id="CHEBI:57783"/>
        <dbReference type="ChEBI" id="CHEBI:58349"/>
        <dbReference type="EC" id="1.18.1.6"/>
    </reaction>
</comment>
<feature type="binding site" evidence="10">
    <location>
        <begin position="175"/>
        <end position="178"/>
    </location>
    <ligand>
        <name>NADP(+)</name>
        <dbReference type="ChEBI" id="CHEBI:58349"/>
    </ligand>
</feature>
<dbReference type="PANTHER" id="PTHR48467:SF1">
    <property type="entry name" value="GLUTAMATE SYNTHASE 1 [NADH], CHLOROPLASTIC-LIKE"/>
    <property type="match status" value="1"/>
</dbReference>
<name>A0A1L0BKV3_9ASCO</name>
<dbReference type="InterPro" id="IPR036188">
    <property type="entry name" value="FAD/NAD-bd_sf"/>
</dbReference>
<dbReference type="Gene3D" id="3.40.50.720">
    <property type="entry name" value="NAD(P)-binding Rossmann-like Domain"/>
    <property type="match status" value="1"/>
</dbReference>
<feature type="binding site" evidence="10">
    <location>
        <position position="232"/>
    </location>
    <ligand>
        <name>NADP(+)</name>
        <dbReference type="ChEBI" id="CHEBI:58349"/>
    </ligand>
</feature>
<evidence type="ECO:0000256" key="6">
    <source>
        <dbReference type="ARBA" id="ARBA00023002"/>
    </source>
</evidence>
<evidence type="ECO:0000256" key="10">
    <source>
        <dbReference type="PIRSR" id="PIRSR000362-2"/>
    </source>
</evidence>
<dbReference type="Pfam" id="PF07992">
    <property type="entry name" value="Pyr_redox_2"/>
    <property type="match status" value="1"/>
</dbReference>
<dbReference type="GO" id="GO:0005739">
    <property type="term" value="C:mitochondrion"/>
    <property type="evidence" value="ECO:0007669"/>
    <property type="project" value="UniProtKB-SubCell"/>
</dbReference>
<dbReference type="PIRSF" id="PIRSF000362">
    <property type="entry name" value="FNR"/>
    <property type="match status" value="1"/>
</dbReference>
<keyword evidence="3 8" id="KW-0285">Flavoprotein</keyword>
<dbReference type="GO" id="GO:0016491">
    <property type="term" value="F:oxidoreductase activity"/>
    <property type="evidence" value="ECO:0007669"/>
    <property type="project" value="UniProtKB-KW"/>
</dbReference>
<comment type="subcellular location">
    <subcellularLocation>
        <location evidence="8">Mitochondrion</location>
    </subcellularLocation>
</comment>
<comment type="similarity">
    <text evidence="2 8">Belongs to the ferredoxin--NADP reductase type 1 family.</text>
</comment>
<feature type="binding site" evidence="10">
    <location>
        <begin position="220"/>
        <end position="221"/>
    </location>
    <ligand>
        <name>NADP(+)</name>
        <dbReference type="ChEBI" id="CHEBI:58349"/>
    </ligand>
</feature>
<evidence type="ECO:0000313" key="13">
    <source>
        <dbReference type="Proteomes" id="UP000182259"/>
    </source>
</evidence>
<dbReference type="PANTHER" id="PTHR48467">
    <property type="entry name" value="GLUTAMATE SYNTHASE 1 [NADH], CHLOROPLASTIC-LIKE"/>
    <property type="match status" value="1"/>
</dbReference>
<gene>
    <name evidence="12" type="ORF">SAMEA4029009_CIC11G00000004803</name>
</gene>
<accession>A0A1L0BKV3</accession>
<feature type="domain" description="FAD/NAD(P)-binding" evidence="11">
    <location>
        <begin position="19"/>
        <end position="238"/>
    </location>
</feature>
<evidence type="ECO:0000256" key="9">
    <source>
        <dbReference type="PIRSR" id="PIRSR000362-1"/>
    </source>
</evidence>
<evidence type="ECO:0000259" key="11">
    <source>
        <dbReference type="Pfam" id="PF07992"/>
    </source>
</evidence>
<dbReference type="SUPFAM" id="SSF51971">
    <property type="entry name" value="Nucleotide-binding domain"/>
    <property type="match status" value="1"/>
</dbReference>
<keyword evidence="6 8" id="KW-0560">Oxidoreductase</keyword>
<evidence type="ECO:0000256" key="1">
    <source>
        <dbReference type="ARBA" id="ARBA00001974"/>
    </source>
</evidence>
<dbReference type="Proteomes" id="UP000182259">
    <property type="component" value="Chromosome I"/>
</dbReference>
<keyword evidence="4 8" id="KW-0274">FAD</keyword>
<dbReference type="AlphaFoldDB" id="A0A1L0BKV3"/>
<evidence type="ECO:0000313" key="12">
    <source>
        <dbReference type="EMBL" id="SGZ50818.1"/>
    </source>
</evidence>
<feature type="binding site" evidence="9">
    <location>
        <position position="98"/>
    </location>
    <ligand>
        <name>FAD</name>
        <dbReference type="ChEBI" id="CHEBI:57692"/>
    </ligand>
</feature>
<organism evidence="12 13">
    <name type="scientific">Sungouiella intermedia</name>
    <dbReference type="NCBI Taxonomy" id="45354"/>
    <lineage>
        <taxon>Eukaryota</taxon>
        <taxon>Fungi</taxon>
        <taxon>Dikarya</taxon>
        <taxon>Ascomycota</taxon>
        <taxon>Saccharomycotina</taxon>
        <taxon>Pichiomycetes</taxon>
        <taxon>Metschnikowiaceae</taxon>
        <taxon>Sungouiella</taxon>
    </lineage>
</organism>
<dbReference type="PRINTS" id="PR00419">
    <property type="entry name" value="ADXRDTASE"/>
</dbReference>
<dbReference type="InterPro" id="IPR055275">
    <property type="entry name" value="Ferredox_Rdtase"/>
</dbReference>
<evidence type="ECO:0000256" key="8">
    <source>
        <dbReference type="PIRNR" id="PIRNR000362"/>
    </source>
</evidence>
<keyword evidence="5 8" id="KW-0521">NADP</keyword>
<dbReference type="EC" id="1.18.1.6" evidence="8"/>
<evidence type="ECO:0000256" key="7">
    <source>
        <dbReference type="ARBA" id="ARBA00048933"/>
    </source>
</evidence>
<feature type="binding site" evidence="9">
    <location>
        <position position="407"/>
    </location>
    <ligand>
        <name>FAD</name>
        <dbReference type="ChEBI" id="CHEBI:57692"/>
    </ligand>
</feature>
<feature type="binding site" evidence="9">
    <location>
        <position position="29"/>
    </location>
    <ligand>
        <name>FAD</name>
        <dbReference type="ChEBI" id="CHEBI:57692"/>
    </ligand>
</feature>
<dbReference type="Gene3D" id="3.50.50.60">
    <property type="entry name" value="FAD/NAD(P)-binding domain"/>
    <property type="match status" value="1"/>
</dbReference>
<evidence type="ECO:0000256" key="4">
    <source>
        <dbReference type="ARBA" id="ARBA00022827"/>
    </source>
</evidence>
<reference evidence="12 13" key="1">
    <citation type="submission" date="2016-10" db="EMBL/GenBank/DDBJ databases">
        <authorList>
            <person name="de Groot N.N."/>
        </authorList>
    </citation>
    <scope>NUCLEOTIDE SEQUENCE [LARGE SCALE GENOMIC DNA]</scope>
    <source>
        <strain evidence="12 13">PYCC 4715</strain>
    </source>
</reference>
<evidence type="ECO:0000256" key="3">
    <source>
        <dbReference type="ARBA" id="ARBA00022630"/>
    </source>
</evidence>
<dbReference type="InterPro" id="IPR021163">
    <property type="entry name" value="Ferredox_Rdtase_adrenod"/>
</dbReference>
<evidence type="ECO:0000256" key="2">
    <source>
        <dbReference type="ARBA" id="ARBA00008312"/>
    </source>
</evidence>
<dbReference type="EMBL" id="LT635764">
    <property type="protein sequence ID" value="SGZ50818.1"/>
    <property type="molecule type" value="Genomic_DNA"/>
</dbReference>
<dbReference type="InterPro" id="IPR023753">
    <property type="entry name" value="FAD/NAD-binding_dom"/>
</dbReference>
<protein>
    <recommendedName>
        <fullName evidence="8">NADPH:adrenodoxin oxidoreductase, mitochondrial</fullName>
        <ecNumber evidence="8">1.18.1.6</ecNumber>
    </recommendedName>
</protein>
<evidence type="ECO:0000256" key="5">
    <source>
        <dbReference type="ARBA" id="ARBA00022857"/>
    </source>
</evidence>
<proteinExistence type="inferred from homology"/>
<sequence>MSVSRVFRRTLSVSNLLNYKVAIVGSGPAGFYTAHHLLHKANGLDISVDFFDRLPAPYGLSRYGVAPDHPEVKNCEDYMDNLMEDFPKQVRFFGNVNIGNDLSLKQLKHHYDSIVLAYGCTGSDNKLHVPGEDLPGVILARQFVNWYNSHPDSLSGPKNIPPPLEKIKNVTIIGNGNVAIDVARVLLADPTKHWATTDISTAAVKLLEKSKVKRVNIVARRGLLQSAFTNKEIRELLQLSKELKVRFIPISADILDPIKPTAKSLGRVDKRKFTILEKASAEAQELDIDSKTWALEFLKSPKEFVVNPNDPQLLASTVFEENELVKDKLTQRVSVKPTGKYTSIKNELVITSIGYKGVELKDFDSVGITFNTKKNCLANREGRLLNNESTDTDHNFEYVRGWYTSGWIKKGPQGVIATTMMESFDTADKVLEDLSNGIHNESQTEDDIVKELPETFVDWAGWKKINDAEIAKGKEMNKTRNKFADVGDMVKCAQL</sequence>
<keyword evidence="8" id="KW-0496">Mitochondrion</keyword>
<feature type="binding site" evidence="9">
    <location>
        <begin position="414"/>
        <end position="416"/>
    </location>
    <ligand>
        <name>FAD</name>
        <dbReference type="ChEBI" id="CHEBI:57692"/>
    </ligand>
</feature>
<feature type="binding site" evidence="10">
    <location>
        <position position="414"/>
    </location>
    <ligand>
        <name>NADP(+)</name>
        <dbReference type="ChEBI" id="CHEBI:58349"/>
    </ligand>
</feature>
<feature type="binding site" evidence="9">
    <location>
        <position position="60"/>
    </location>
    <ligand>
        <name>FAD</name>
        <dbReference type="ChEBI" id="CHEBI:57692"/>
    </ligand>
</feature>
<comment type="cofactor">
    <cofactor evidence="1 8 9">
        <name>FAD</name>
        <dbReference type="ChEBI" id="CHEBI:57692"/>
    </cofactor>
</comment>